<evidence type="ECO:0000313" key="1">
    <source>
        <dbReference type="EMBL" id="CAK7899921.1"/>
    </source>
</evidence>
<dbReference type="Proteomes" id="UP001162060">
    <property type="component" value="Unassembled WGS sequence"/>
</dbReference>
<dbReference type="AlphaFoldDB" id="A0AAV1T469"/>
<accession>A0AAV1T469</accession>
<protein>
    <submittedName>
        <fullName evidence="1">Uncharacterized protein</fullName>
    </submittedName>
</protein>
<proteinExistence type="predicted"/>
<comment type="caution">
    <text evidence="1">The sequence shown here is derived from an EMBL/GenBank/DDBJ whole genome shotgun (WGS) entry which is preliminary data.</text>
</comment>
<organism evidence="1 2">
    <name type="scientific">Peronospora matthiolae</name>
    <dbReference type="NCBI Taxonomy" id="2874970"/>
    <lineage>
        <taxon>Eukaryota</taxon>
        <taxon>Sar</taxon>
        <taxon>Stramenopiles</taxon>
        <taxon>Oomycota</taxon>
        <taxon>Peronosporomycetes</taxon>
        <taxon>Peronosporales</taxon>
        <taxon>Peronosporaceae</taxon>
        <taxon>Peronospora</taxon>
    </lineage>
</organism>
<gene>
    <name evidence="1" type="ORF">PM001_LOCUS1970</name>
</gene>
<reference evidence="1" key="1">
    <citation type="submission" date="2024-01" db="EMBL/GenBank/DDBJ databases">
        <authorList>
            <person name="Webb A."/>
        </authorList>
    </citation>
    <scope>NUCLEOTIDE SEQUENCE</scope>
    <source>
        <strain evidence="1">Pm1</strain>
    </source>
</reference>
<name>A0AAV1T469_9STRA</name>
<sequence length="88" mass="9420">MSDDIILTALAGVTERLTVLESSQRVRDEKEWMMGAVEKGMFASKLGAKMRGRPMTIDAHGPPGDRACIARQISVCPTMGRSSSPVGA</sequence>
<evidence type="ECO:0000313" key="2">
    <source>
        <dbReference type="Proteomes" id="UP001162060"/>
    </source>
</evidence>
<dbReference type="EMBL" id="CAKLBY020000016">
    <property type="protein sequence ID" value="CAK7899921.1"/>
    <property type="molecule type" value="Genomic_DNA"/>
</dbReference>